<evidence type="ECO:0000313" key="2">
    <source>
        <dbReference type="EMBL" id="QGQ24007.1"/>
    </source>
</evidence>
<dbReference type="EMBL" id="CP043930">
    <property type="protein sequence ID" value="QGQ24007.1"/>
    <property type="molecule type" value="Genomic_DNA"/>
</dbReference>
<gene>
    <name evidence="2" type="ORF">F1728_15525</name>
</gene>
<reference evidence="2 3" key="1">
    <citation type="submission" date="2019-09" db="EMBL/GenBank/DDBJ databases">
        <title>Gimesia benthica sp. nov., a novel bacterium isolated from deep-sea water of the Northwest Indian Ocean.</title>
        <authorList>
            <person name="Dai X."/>
        </authorList>
    </citation>
    <scope>NUCLEOTIDE SEQUENCE [LARGE SCALE GENOMIC DNA]</scope>
    <source>
        <strain evidence="2 3">E7</strain>
    </source>
</reference>
<feature type="compositionally biased region" description="Acidic residues" evidence="1">
    <location>
        <begin position="112"/>
        <end position="129"/>
    </location>
</feature>
<name>A0A6I6ACG5_9PLAN</name>
<organism evidence="2 3">
    <name type="scientific">Gimesia benthica</name>
    <dbReference type="NCBI Taxonomy" id="2608982"/>
    <lineage>
        <taxon>Bacteria</taxon>
        <taxon>Pseudomonadati</taxon>
        <taxon>Planctomycetota</taxon>
        <taxon>Planctomycetia</taxon>
        <taxon>Planctomycetales</taxon>
        <taxon>Planctomycetaceae</taxon>
        <taxon>Gimesia</taxon>
    </lineage>
</organism>
<dbReference type="KEGG" id="gim:F1728_15525"/>
<proteinExistence type="predicted"/>
<keyword evidence="3" id="KW-1185">Reference proteome</keyword>
<accession>A0A6I6ACG5</accession>
<protein>
    <submittedName>
        <fullName evidence="2">Uncharacterized protein</fullName>
    </submittedName>
</protein>
<dbReference type="RefSeq" id="WP_155364898.1">
    <property type="nucleotide sequence ID" value="NZ_CP043930.1"/>
</dbReference>
<evidence type="ECO:0000256" key="1">
    <source>
        <dbReference type="SAM" id="MobiDB-lite"/>
    </source>
</evidence>
<dbReference type="Proteomes" id="UP000427281">
    <property type="component" value="Chromosome"/>
</dbReference>
<feature type="region of interest" description="Disordered" evidence="1">
    <location>
        <begin position="112"/>
        <end position="150"/>
    </location>
</feature>
<feature type="compositionally biased region" description="Polar residues" evidence="1">
    <location>
        <begin position="137"/>
        <end position="150"/>
    </location>
</feature>
<sequence length="150" mass="17000">MSTSQARAYIPDGYTENGLIKEIKNVHETVRFQYRPVLPESVRALMHNYFEKSAKAQGEIVDQTLMRQLIEWDLQDHQGSPLPINAQNLKRIKKPLKDRLFNIVTCFDGSDDDVDGSQEELNDESDLNFDELLSGESDGSGNKTAKQAKN</sequence>
<evidence type="ECO:0000313" key="3">
    <source>
        <dbReference type="Proteomes" id="UP000427281"/>
    </source>
</evidence>
<dbReference type="AlphaFoldDB" id="A0A6I6ACG5"/>